<name>A0A078LHX5_CITKO</name>
<dbReference type="Pfam" id="PF00742">
    <property type="entry name" value="Homoserine_dh"/>
    <property type="match status" value="1"/>
</dbReference>
<keyword evidence="12" id="KW-0791">Threonine biosynthesis</keyword>
<keyword evidence="21" id="KW-0457">Lysine biosynthesis</keyword>
<comment type="pathway">
    <text evidence="2 28">Amino-acid biosynthesis; L-lysine biosynthesis via DAP pathway; (S)-tetrahydrodipicolinate from L-aspartate: step 1/4.</text>
</comment>
<dbReference type="SUPFAM" id="SSF55347">
    <property type="entry name" value="Glyceraldehyde-3-phosphate dehydrogenase-like, C-terminal domain"/>
    <property type="match status" value="1"/>
</dbReference>
<keyword evidence="16 28" id="KW-0067">ATP-binding</keyword>
<dbReference type="GO" id="GO:0050661">
    <property type="term" value="F:NADP binding"/>
    <property type="evidence" value="ECO:0007669"/>
    <property type="project" value="UniProtKB-UniRule"/>
</dbReference>
<evidence type="ECO:0000256" key="20">
    <source>
        <dbReference type="ARBA" id="ARBA00023053"/>
    </source>
</evidence>
<dbReference type="FunFam" id="3.40.50.720:FF:000124">
    <property type="entry name" value="Bifunctional aspartokinase/homoserine dehydrogenase"/>
    <property type="match status" value="1"/>
</dbReference>
<dbReference type="PATRIC" id="fig|545.12.peg.2918"/>
<comment type="catalytic activity">
    <reaction evidence="27">
        <text>L-homoserine + NAD(+) = L-aspartate 4-semialdehyde + NADH + H(+)</text>
        <dbReference type="Rhea" id="RHEA:15757"/>
        <dbReference type="ChEBI" id="CHEBI:15378"/>
        <dbReference type="ChEBI" id="CHEBI:57476"/>
        <dbReference type="ChEBI" id="CHEBI:57540"/>
        <dbReference type="ChEBI" id="CHEBI:57945"/>
        <dbReference type="ChEBI" id="CHEBI:537519"/>
        <dbReference type="EC" id="1.1.1.3"/>
    </reaction>
    <physiologicalReaction direction="right-to-left" evidence="27">
        <dbReference type="Rhea" id="RHEA:15759"/>
    </physiologicalReaction>
</comment>
<dbReference type="PROSITE" id="PS01042">
    <property type="entry name" value="HOMOSER_DHGENASE"/>
    <property type="match status" value="1"/>
</dbReference>
<evidence type="ECO:0000256" key="23">
    <source>
        <dbReference type="ARBA" id="ARBA00023268"/>
    </source>
</evidence>
<dbReference type="NCBIfam" id="NF007003">
    <property type="entry name" value="PRK09466.1"/>
    <property type="match status" value="1"/>
</dbReference>
<evidence type="ECO:0000256" key="11">
    <source>
        <dbReference type="ARBA" id="ARBA00022679"/>
    </source>
</evidence>
<keyword evidence="22" id="KW-0486">Methionine biosynthesis</keyword>
<evidence type="ECO:0000256" key="27">
    <source>
        <dbReference type="ARBA" id="ARBA00049031"/>
    </source>
</evidence>
<dbReference type="Gene3D" id="1.20.120.1320">
    <property type="entry name" value="Aspartokinase, catalytic domain"/>
    <property type="match status" value="1"/>
</dbReference>
<dbReference type="EMBL" id="LK931336">
    <property type="protein sequence ID" value="CDZ84736.1"/>
    <property type="molecule type" value="Genomic_DNA"/>
</dbReference>
<evidence type="ECO:0000256" key="25">
    <source>
        <dbReference type="ARBA" id="ARBA00048561"/>
    </source>
</evidence>
<dbReference type="NCBIfam" id="TIGR00657">
    <property type="entry name" value="asp_kinases"/>
    <property type="match status" value="1"/>
</dbReference>
<evidence type="ECO:0000256" key="19">
    <source>
        <dbReference type="ARBA" id="ARBA00023027"/>
    </source>
</evidence>
<dbReference type="RefSeq" id="WP_200076288.1">
    <property type="nucleotide sequence ID" value="NZ_JADVIJ010000011.1"/>
</dbReference>
<evidence type="ECO:0000256" key="10">
    <source>
        <dbReference type="ARBA" id="ARBA00022605"/>
    </source>
</evidence>
<dbReference type="InterPro" id="IPR005106">
    <property type="entry name" value="Asp/hSer_DH_NAD-bd"/>
</dbReference>
<dbReference type="Pfam" id="PF03447">
    <property type="entry name" value="NAD_binding_3"/>
    <property type="match status" value="1"/>
</dbReference>
<keyword evidence="17 28" id="KW-0521">NADP</keyword>
<dbReference type="PIRSF" id="PIRSF000727">
    <property type="entry name" value="ThrA"/>
    <property type="match status" value="1"/>
</dbReference>
<dbReference type="GO" id="GO:0009086">
    <property type="term" value="P:methionine biosynthetic process"/>
    <property type="evidence" value="ECO:0007669"/>
    <property type="project" value="UniProtKB-KW"/>
</dbReference>
<dbReference type="InterPro" id="IPR001341">
    <property type="entry name" value="Asp_kinase"/>
</dbReference>
<evidence type="ECO:0000256" key="22">
    <source>
        <dbReference type="ARBA" id="ARBA00023167"/>
    </source>
</evidence>
<dbReference type="InterPro" id="IPR049638">
    <property type="entry name" value="AK-HD"/>
</dbReference>
<evidence type="ECO:0000256" key="6">
    <source>
        <dbReference type="ARBA" id="ARBA00005139"/>
    </source>
</evidence>
<dbReference type="CDD" id="cd04892">
    <property type="entry name" value="ACT_AK-like_2"/>
    <property type="match status" value="1"/>
</dbReference>
<dbReference type="SUPFAM" id="SSF53633">
    <property type="entry name" value="Carbamate kinase-like"/>
    <property type="match status" value="1"/>
</dbReference>
<proteinExistence type="inferred from homology"/>
<evidence type="ECO:0000256" key="13">
    <source>
        <dbReference type="ARBA" id="ARBA00022723"/>
    </source>
</evidence>
<feature type="domain" description="Homoserine dehydrogenase catalytic" evidence="30">
    <location>
        <begin position="608"/>
        <end position="803"/>
    </location>
</feature>
<gene>
    <name evidence="32" type="primary">metL</name>
    <name evidence="32" type="ORF">BN1086_02912</name>
</gene>
<dbReference type="EC" id="2.7.2.4" evidence="28"/>
<dbReference type="InterPro" id="IPR019811">
    <property type="entry name" value="HDH_CS"/>
</dbReference>
<dbReference type="PANTHER" id="PTHR43070">
    <property type="match status" value="1"/>
</dbReference>
<evidence type="ECO:0000256" key="5">
    <source>
        <dbReference type="ARBA" id="ARBA00005062"/>
    </source>
</evidence>
<comment type="similarity">
    <text evidence="7 28">In the C-terminal section; belongs to the homoserine dehydrogenase family.</text>
</comment>
<dbReference type="UniPathway" id="UPA00034">
    <property type="reaction ID" value="UER00015"/>
</dbReference>
<dbReference type="FunFam" id="3.40.1160.10:FF:000009">
    <property type="entry name" value="Bifunctional aspartokinase/homoserine dehydrogenase"/>
    <property type="match status" value="1"/>
</dbReference>
<keyword evidence="13" id="KW-0479">Metal-binding</keyword>
<evidence type="ECO:0000256" key="2">
    <source>
        <dbReference type="ARBA" id="ARBA00004766"/>
    </source>
</evidence>
<feature type="domain" description="Aspartate/homoserine dehydrogenase NAD-binding" evidence="31">
    <location>
        <begin position="465"/>
        <end position="600"/>
    </location>
</feature>
<evidence type="ECO:0000256" key="9">
    <source>
        <dbReference type="ARBA" id="ARBA00011881"/>
    </source>
</evidence>
<sequence>MSVIAQAGAKGRQLHKFGGSSLADVKCYLRVAGIMAEYSQPDDMMVVSAAGSTTNQLISWLKLSQTDRLSAHQVQQTLRRYQSDLISGLLPADVADGLISAFISDLERLAALLDSGVTDAVYAEVVGHGEIWSARLMSAVLNEQGLASAWLDAREFLRAERAAQPQVDEGLSYPLLQQLLVQHPGKRLVVTGFISRSNAGETVLLGRNGSDYSATQIGALAGVSRVTIWSDVAGVYSADPRKVKDACLLPLLRLDEASELARLAAPVLHARTLQPVSGSDIDLQLRCSYTPDQGSTRIERVLASGTGARIVTSHDDVCLIEFQVPASQDFKLAWRDVDQILKRAQVRPLAVGVHNDRHLLQFCYTSEVADSALKILDEAGLPGELRLRQGLALVAMVGAGVTRNPLHCHRFWQQLKGQPVEFTWQSEEGISLVAVLRTGPTESLIQGLHQSIFRAEKRIGLVLFGKGNIGSRWLELFAREQSTLSARTGFEFVLAGVVDSRRSLLNYEGLDASRALAFFNDEAIEQDEESLFLWMRAHPYDDLVVLDVTASEQLADQYLDFASHGFHVISANKLAGASTSDKYRQIHDAFEKTGRHWLYNATVGAGLPINYTVRDLIDSGDAILSISGIFSGTLSWLFLQFDGSIPFTELVDQAWQQGLTEPDPRVDLSGKDVMRKLVILAREAGYDIEPDQVRVESLVPAHCEEGSVDHFFENGDELNEQMVQRLEAAREMGLVLRYVARFDANGKARVGVEAVRPEHPLAALLPCDNVFAIESRWYRDNPLVIRGPGAGRDVTAGAIQSDINRLAQLL</sequence>
<evidence type="ECO:0000256" key="21">
    <source>
        <dbReference type="ARBA" id="ARBA00023154"/>
    </source>
</evidence>
<keyword evidence="18 28" id="KW-0560">Oxidoreductase</keyword>
<evidence type="ECO:0000256" key="26">
    <source>
        <dbReference type="ARBA" id="ARBA00048841"/>
    </source>
</evidence>
<dbReference type="GO" id="GO:0009088">
    <property type="term" value="P:threonine biosynthetic process"/>
    <property type="evidence" value="ECO:0007669"/>
    <property type="project" value="UniProtKB-UniRule"/>
</dbReference>
<comment type="function">
    <text evidence="24">Bifunctional aspartate kinase and homoserine dehydrogenase that catalyzes the first and the third steps toward the synthesis of lysine, methionine and threonine from aspartate.</text>
</comment>
<evidence type="ECO:0000256" key="1">
    <source>
        <dbReference type="ARBA" id="ARBA00001920"/>
    </source>
</evidence>
<dbReference type="Pfam" id="PF00696">
    <property type="entry name" value="AA_kinase"/>
    <property type="match status" value="1"/>
</dbReference>
<dbReference type="InterPro" id="IPR041743">
    <property type="entry name" value="AK-HSDH_N"/>
</dbReference>
<evidence type="ECO:0000256" key="12">
    <source>
        <dbReference type="ARBA" id="ARBA00022697"/>
    </source>
</evidence>
<evidence type="ECO:0000256" key="7">
    <source>
        <dbReference type="ARBA" id="ARBA00007952"/>
    </source>
</evidence>
<dbReference type="UniPathway" id="UPA00051">
    <property type="reaction ID" value="UER00462"/>
</dbReference>
<dbReference type="CDD" id="cd04257">
    <property type="entry name" value="AAK_AK-HSDH"/>
    <property type="match status" value="1"/>
</dbReference>
<dbReference type="AlphaFoldDB" id="A0A078LHX5"/>
<evidence type="ECO:0000256" key="18">
    <source>
        <dbReference type="ARBA" id="ARBA00023002"/>
    </source>
</evidence>
<evidence type="ECO:0000256" key="14">
    <source>
        <dbReference type="ARBA" id="ARBA00022741"/>
    </source>
</evidence>
<dbReference type="Gene3D" id="3.40.50.720">
    <property type="entry name" value="NAD(P)-binding Rossmann-like Domain"/>
    <property type="match status" value="1"/>
</dbReference>
<keyword evidence="19" id="KW-0520">NAD</keyword>
<accession>A0A078LHX5</accession>
<comment type="catalytic activity">
    <reaction evidence="25">
        <text>L-aspartate + ATP = 4-phospho-L-aspartate + ADP</text>
        <dbReference type="Rhea" id="RHEA:23776"/>
        <dbReference type="ChEBI" id="CHEBI:29991"/>
        <dbReference type="ChEBI" id="CHEBI:30616"/>
        <dbReference type="ChEBI" id="CHEBI:57535"/>
        <dbReference type="ChEBI" id="CHEBI:456216"/>
        <dbReference type="EC" id="2.7.2.4"/>
    </reaction>
    <physiologicalReaction direction="left-to-right" evidence="25">
        <dbReference type="Rhea" id="RHEA:23777"/>
    </physiologicalReaction>
</comment>
<dbReference type="SUPFAM" id="SSF51735">
    <property type="entry name" value="NAD(P)-binding Rossmann-fold domains"/>
    <property type="match status" value="1"/>
</dbReference>
<dbReference type="GO" id="GO:0005524">
    <property type="term" value="F:ATP binding"/>
    <property type="evidence" value="ECO:0007669"/>
    <property type="project" value="UniProtKB-UniRule"/>
</dbReference>
<evidence type="ECO:0000256" key="15">
    <source>
        <dbReference type="ARBA" id="ARBA00022777"/>
    </source>
</evidence>
<dbReference type="Gene3D" id="3.30.360.10">
    <property type="entry name" value="Dihydrodipicolinate Reductase, domain 2"/>
    <property type="match status" value="1"/>
</dbReference>
<dbReference type="EC" id="1.1.1.3" evidence="28"/>
<dbReference type="PROSITE" id="PS00324">
    <property type="entry name" value="ASPARTOKINASE"/>
    <property type="match status" value="1"/>
</dbReference>
<dbReference type="InterPro" id="IPR036291">
    <property type="entry name" value="NAD(P)-bd_dom_sf"/>
</dbReference>
<keyword evidence="23" id="KW-0511">Multifunctional enzyme</keyword>
<evidence type="ECO:0000259" key="31">
    <source>
        <dbReference type="Pfam" id="PF03447"/>
    </source>
</evidence>
<evidence type="ECO:0000256" key="17">
    <source>
        <dbReference type="ARBA" id="ARBA00022857"/>
    </source>
</evidence>
<evidence type="ECO:0000256" key="3">
    <source>
        <dbReference type="ARBA" id="ARBA00004986"/>
    </source>
</evidence>
<dbReference type="InterPro" id="IPR036393">
    <property type="entry name" value="AceGlu_kinase-like_sf"/>
</dbReference>
<protein>
    <recommendedName>
        <fullName evidence="28">Bifunctional aspartokinase/homoserine dehydrogenase</fullName>
    </recommendedName>
    <domain>
        <recommendedName>
            <fullName evidence="28">Aspartokinase</fullName>
            <ecNumber evidence="28">2.7.2.4</ecNumber>
        </recommendedName>
    </domain>
    <domain>
        <recommendedName>
            <fullName evidence="28">Homoserine dehydrogenase</fullName>
            <ecNumber evidence="28">1.1.1.3</ecNumber>
        </recommendedName>
    </domain>
</protein>
<dbReference type="GO" id="GO:0009090">
    <property type="term" value="P:homoserine biosynthetic process"/>
    <property type="evidence" value="ECO:0007669"/>
    <property type="project" value="UniProtKB-ARBA"/>
</dbReference>
<evidence type="ECO:0000313" key="32">
    <source>
        <dbReference type="EMBL" id="CDZ84736.1"/>
    </source>
</evidence>
<evidence type="ECO:0000256" key="4">
    <source>
        <dbReference type="ARBA" id="ARBA00005056"/>
    </source>
</evidence>
<comment type="pathway">
    <text evidence="3 28">Amino-acid biosynthesis; L-methionine biosynthesis via de novo pathway; L-homoserine from L-aspartate: step 1/3.</text>
</comment>
<keyword evidence="11 28" id="KW-0808">Transferase</keyword>
<evidence type="ECO:0000259" key="30">
    <source>
        <dbReference type="Pfam" id="PF00742"/>
    </source>
</evidence>
<keyword evidence="20" id="KW-0915">Sodium</keyword>
<dbReference type="InterPro" id="IPR042199">
    <property type="entry name" value="AsparK_Bifunc_asparK/hSer_DH"/>
</dbReference>
<comment type="cofactor">
    <cofactor evidence="1">
        <name>a metal cation</name>
        <dbReference type="ChEBI" id="CHEBI:25213"/>
    </cofactor>
</comment>
<evidence type="ECO:0000256" key="16">
    <source>
        <dbReference type="ARBA" id="ARBA00022840"/>
    </source>
</evidence>
<comment type="pathway">
    <text evidence="5 28">Amino-acid biosynthesis; L-methionine biosynthesis via de novo pathway; L-homoserine from L-aspartate: step 3/3.</text>
</comment>
<feature type="domain" description="Aspartate/glutamate/uridylate kinase" evidence="29">
    <location>
        <begin position="12"/>
        <end position="284"/>
    </location>
</feature>
<dbReference type="UniPathway" id="UPA00050">
    <property type="reaction ID" value="UER00063"/>
</dbReference>
<dbReference type="InterPro" id="IPR018042">
    <property type="entry name" value="Aspartate_kinase_CS"/>
</dbReference>
<organism evidence="32">
    <name type="scientific">Citrobacter koseri</name>
    <name type="common">Citrobacter diversus</name>
    <dbReference type="NCBI Taxonomy" id="545"/>
    <lineage>
        <taxon>Bacteria</taxon>
        <taxon>Pseudomonadati</taxon>
        <taxon>Pseudomonadota</taxon>
        <taxon>Gammaproteobacteria</taxon>
        <taxon>Enterobacterales</taxon>
        <taxon>Enterobacteriaceae</taxon>
        <taxon>Citrobacter</taxon>
    </lineage>
</organism>
<evidence type="ECO:0000256" key="8">
    <source>
        <dbReference type="ARBA" id="ARBA00010046"/>
    </source>
</evidence>
<comment type="subunit">
    <text evidence="9 28">Homotetramer.</text>
</comment>
<keyword evidence="10 28" id="KW-0028">Amino-acid biosynthesis</keyword>
<reference evidence="32" key="1">
    <citation type="submission" date="2014-06" db="EMBL/GenBank/DDBJ databases">
        <authorList>
            <person name="Urmite Genomes Urmite Genomes"/>
        </authorList>
    </citation>
    <scope>NUCLEOTIDE SEQUENCE</scope>
</reference>
<dbReference type="InterPro" id="IPR011147">
    <property type="entry name" value="Bifunc_Aspkin/hSer_DH"/>
</dbReference>
<dbReference type="GO" id="GO:0046872">
    <property type="term" value="F:metal ion binding"/>
    <property type="evidence" value="ECO:0007669"/>
    <property type="project" value="UniProtKB-KW"/>
</dbReference>
<dbReference type="GO" id="GO:0004072">
    <property type="term" value="F:aspartate kinase activity"/>
    <property type="evidence" value="ECO:0007669"/>
    <property type="project" value="UniProtKB-UniRule"/>
</dbReference>
<keyword evidence="14 28" id="KW-0547">Nucleotide-binding</keyword>
<dbReference type="GO" id="GO:0004412">
    <property type="term" value="F:homoserine dehydrogenase activity"/>
    <property type="evidence" value="ECO:0007669"/>
    <property type="project" value="UniProtKB-UniRule"/>
</dbReference>
<dbReference type="PANTHER" id="PTHR43070:SF3">
    <property type="entry name" value="HOMOSERINE DEHYDROGENASE"/>
    <property type="match status" value="1"/>
</dbReference>
<keyword evidence="15 28" id="KW-0418">Kinase</keyword>
<evidence type="ECO:0000259" key="29">
    <source>
        <dbReference type="Pfam" id="PF00696"/>
    </source>
</evidence>
<comment type="pathway">
    <text evidence="6 28">Amino-acid biosynthesis; L-threonine biosynthesis; L-threonine from L-aspartate: step 1/5.</text>
</comment>
<dbReference type="Gene3D" id="3.40.1160.10">
    <property type="entry name" value="Acetylglutamate kinase-like"/>
    <property type="match status" value="1"/>
</dbReference>
<dbReference type="FunFam" id="3.30.360.10:FF:000006">
    <property type="entry name" value="Bifunctional aspartokinase/homoserine dehydrogenase"/>
    <property type="match status" value="1"/>
</dbReference>
<evidence type="ECO:0000256" key="28">
    <source>
        <dbReference type="PIRNR" id="PIRNR000727"/>
    </source>
</evidence>
<dbReference type="InterPro" id="IPR001342">
    <property type="entry name" value="HDH_cat"/>
</dbReference>
<comment type="similarity">
    <text evidence="8 28">In the N-terminal section; belongs to the aspartokinase family.</text>
</comment>
<comment type="catalytic activity">
    <reaction evidence="26">
        <text>L-homoserine + NADP(+) = L-aspartate 4-semialdehyde + NADPH + H(+)</text>
        <dbReference type="Rhea" id="RHEA:15761"/>
        <dbReference type="ChEBI" id="CHEBI:15378"/>
        <dbReference type="ChEBI" id="CHEBI:57476"/>
        <dbReference type="ChEBI" id="CHEBI:57783"/>
        <dbReference type="ChEBI" id="CHEBI:58349"/>
        <dbReference type="ChEBI" id="CHEBI:537519"/>
        <dbReference type="EC" id="1.1.1.3"/>
    </reaction>
    <physiologicalReaction direction="right-to-left" evidence="26">
        <dbReference type="Rhea" id="RHEA:15763"/>
    </physiologicalReaction>
</comment>
<dbReference type="GO" id="GO:0009089">
    <property type="term" value="P:lysine biosynthetic process via diaminopimelate"/>
    <property type="evidence" value="ECO:0007669"/>
    <property type="project" value="UniProtKB-UniRule"/>
</dbReference>
<comment type="pathway">
    <text evidence="4 28">Amino-acid biosynthesis; L-threonine biosynthesis; L-threonine from L-aspartate: step 3/5.</text>
</comment>
<dbReference type="InterPro" id="IPR001048">
    <property type="entry name" value="Asp/Glu/Uridylate_kinase"/>
</dbReference>
<evidence type="ECO:0000256" key="24">
    <source>
        <dbReference type="ARBA" id="ARBA00044938"/>
    </source>
</evidence>